<proteinExistence type="inferred from homology"/>
<dbReference type="EMBL" id="JAXOVC010000008">
    <property type="protein sequence ID" value="KAK4497674.1"/>
    <property type="molecule type" value="Genomic_DNA"/>
</dbReference>
<sequence length="276" mass="31872">MAKMHLVAPISYLGTVPEDEKPYHMMYGDFEGLPRTNISREWQDTVFEDVRGCLPELSFNDTGFAVHPLHSKMAYEDFDDEHKVRSVYFSELEARVKELLGAHEVKFFRYGIRKRHSEFPVSTGQEYDFAQPTSIAHVDATLDSTRQEMTKQFGDRADELMSRRFQWINVWKPLRGPVNDWPLCLCDASTLSSSDAHATDMVYPDYFTENQSIRFNPSQRWYFLSDHSPDEIIIFKQSDSDPDAVHGVPHCSFENPATSVTELPRESIEARALVVY</sequence>
<dbReference type="PANTHER" id="PTHR34598:SF3">
    <property type="entry name" value="OXIDOREDUCTASE AN1597"/>
    <property type="match status" value="1"/>
</dbReference>
<dbReference type="PANTHER" id="PTHR34598">
    <property type="entry name" value="BLL6449 PROTEIN"/>
    <property type="match status" value="1"/>
</dbReference>
<evidence type="ECO:0000313" key="3">
    <source>
        <dbReference type="EMBL" id="KAK4497674.1"/>
    </source>
</evidence>
<keyword evidence="1" id="KW-0560">Oxidoreductase</keyword>
<dbReference type="Proteomes" id="UP001305779">
    <property type="component" value="Unassembled WGS sequence"/>
</dbReference>
<comment type="caution">
    <text evidence="3">The sequence shown here is derived from an EMBL/GenBank/DDBJ whole genome shotgun (WGS) entry which is preliminary data.</text>
</comment>
<protein>
    <recommendedName>
        <fullName evidence="5">CmcJ-like methyltransferase</fullName>
    </recommendedName>
</protein>
<evidence type="ECO:0008006" key="5">
    <source>
        <dbReference type="Google" id="ProtNLM"/>
    </source>
</evidence>
<comment type="similarity">
    <text evidence="2">Belongs to the asaB hydroxylase/desaturase family.</text>
</comment>
<dbReference type="NCBIfam" id="NF041278">
    <property type="entry name" value="CmcJ_NvfI_EfuI"/>
    <property type="match status" value="1"/>
</dbReference>
<organism evidence="3 4">
    <name type="scientific">Zasmidium cellare</name>
    <name type="common">Wine cellar mold</name>
    <name type="synonym">Racodium cellare</name>
    <dbReference type="NCBI Taxonomy" id="395010"/>
    <lineage>
        <taxon>Eukaryota</taxon>
        <taxon>Fungi</taxon>
        <taxon>Dikarya</taxon>
        <taxon>Ascomycota</taxon>
        <taxon>Pezizomycotina</taxon>
        <taxon>Dothideomycetes</taxon>
        <taxon>Dothideomycetidae</taxon>
        <taxon>Mycosphaerellales</taxon>
        <taxon>Mycosphaerellaceae</taxon>
        <taxon>Zasmidium</taxon>
    </lineage>
</organism>
<evidence type="ECO:0000256" key="1">
    <source>
        <dbReference type="ARBA" id="ARBA00023002"/>
    </source>
</evidence>
<name>A0ABR0E8B7_ZASCE</name>
<reference evidence="3 4" key="1">
    <citation type="journal article" date="2023" name="G3 (Bethesda)">
        <title>A chromosome-level genome assembly of Zasmidium syzygii isolated from banana leaves.</title>
        <authorList>
            <person name="van Westerhoven A.C."/>
            <person name="Mehrabi R."/>
            <person name="Talebi R."/>
            <person name="Steentjes M.B.F."/>
            <person name="Corcolon B."/>
            <person name="Chong P.A."/>
            <person name="Kema G.H.J."/>
            <person name="Seidl M.F."/>
        </authorList>
    </citation>
    <scope>NUCLEOTIDE SEQUENCE [LARGE SCALE GENOMIC DNA]</scope>
    <source>
        <strain evidence="3 4">P124</strain>
    </source>
</reference>
<evidence type="ECO:0000313" key="4">
    <source>
        <dbReference type="Proteomes" id="UP001305779"/>
    </source>
</evidence>
<dbReference type="InterPro" id="IPR044053">
    <property type="entry name" value="AsaB-like"/>
</dbReference>
<accession>A0ABR0E8B7</accession>
<gene>
    <name evidence="3" type="ORF">PRZ48_010327</name>
</gene>
<evidence type="ECO:0000256" key="2">
    <source>
        <dbReference type="ARBA" id="ARBA00023604"/>
    </source>
</evidence>
<keyword evidence="4" id="KW-1185">Reference proteome</keyword>